<dbReference type="EMBL" id="CP060719">
    <property type="protein sequence ID" value="QNN70268.1"/>
    <property type="molecule type" value="Genomic_DNA"/>
</dbReference>
<protein>
    <submittedName>
        <fullName evidence="2">DUF2170 family protein</fullName>
    </submittedName>
</protein>
<feature type="transmembrane region" description="Helical" evidence="1">
    <location>
        <begin position="147"/>
        <end position="170"/>
    </location>
</feature>
<proteinExistence type="predicted"/>
<dbReference type="InterPro" id="IPR019231">
    <property type="entry name" value="DUF2170"/>
</dbReference>
<accession>A0A7G9SQZ3</accession>
<dbReference type="RefSeq" id="WP_187552784.1">
    <property type="nucleotide sequence ID" value="NZ_BMZL01000001.1"/>
</dbReference>
<reference evidence="2 3" key="1">
    <citation type="submission" date="2020-08" db="EMBL/GenBank/DDBJ databases">
        <title>Genome sequence of Thermomonas carbonis KCTC 42013T.</title>
        <authorList>
            <person name="Hyun D.-W."/>
            <person name="Bae J.-W."/>
        </authorList>
    </citation>
    <scope>NUCLEOTIDE SEQUENCE [LARGE SCALE GENOMIC DNA]</scope>
    <source>
        <strain evidence="2 3">KCTC 42013</strain>
    </source>
</reference>
<dbReference type="AlphaFoldDB" id="A0A7G9SQZ3"/>
<organism evidence="2 3">
    <name type="scientific">Thermomonas carbonis</name>
    <dbReference type="NCBI Taxonomy" id="1463158"/>
    <lineage>
        <taxon>Bacteria</taxon>
        <taxon>Pseudomonadati</taxon>
        <taxon>Pseudomonadota</taxon>
        <taxon>Gammaproteobacteria</taxon>
        <taxon>Lysobacterales</taxon>
        <taxon>Lysobacteraceae</taxon>
        <taxon>Thermomonas</taxon>
    </lineage>
</organism>
<keyword evidence="1" id="KW-1133">Transmembrane helix</keyword>
<name>A0A7G9SQZ3_9GAMM</name>
<sequence length="208" mass="22600">MKAGQTALKTSTEHQRRYRERLREQGLVKKDVWIRPEYAAELAAIEKSMRGQARDPAAPAQAEAGWTIATIRHALGETSAVRDGLLTIEIIEGAEPSLHLVLHEYGDLSLFVAAVGGQIIVEAYLWPVAMVADPALFNLHVLRTQKLLPLSTIAVQAVAGVPGYIMFGALDAHSRLANLMFEIETLAENVLGATEAFAGYLLPMESAT</sequence>
<evidence type="ECO:0000313" key="2">
    <source>
        <dbReference type="EMBL" id="QNN70268.1"/>
    </source>
</evidence>
<evidence type="ECO:0000313" key="3">
    <source>
        <dbReference type="Proteomes" id="UP000515804"/>
    </source>
</evidence>
<keyword evidence="1" id="KW-0812">Transmembrane</keyword>
<dbReference type="KEGG" id="tcn:H9L16_01070"/>
<evidence type="ECO:0000256" key="1">
    <source>
        <dbReference type="SAM" id="Phobius"/>
    </source>
</evidence>
<dbReference type="Proteomes" id="UP000515804">
    <property type="component" value="Chromosome"/>
</dbReference>
<dbReference type="Pfam" id="PF09938">
    <property type="entry name" value="DUF2170"/>
    <property type="match status" value="1"/>
</dbReference>
<feature type="transmembrane region" description="Helical" evidence="1">
    <location>
        <begin position="108"/>
        <end position="127"/>
    </location>
</feature>
<keyword evidence="3" id="KW-1185">Reference proteome</keyword>
<keyword evidence="1" id="KW-0472">Membrane</keyword>
<gene>
    <name evidence="2" type="ORF">H9L16_01070</name>
</gene>